<dbReference type="InterPro" id="IPR028082">
    <property type="entry name" value="Peripla_BP_I"/>
</dbReference>
<evidence type="ECO:0000256" key="2">
    <source>
        <dbReference type="ARBA" id="ARBA00023125"/>
    </source>
</evidence>
<dbReference type="SMART" id="SM00354">
    <property type="entry name" value="HTH_LACI"/>
    <property type="match status" value="1"/>
</dbReference>
<proteinExistence type="predicted"/>
<name>A0A1Q9B144_9HYPH</name>
<dbReference type="PANTHER" id="PTHR30146:SF109">
    <property type="entry name" value="HTH-TYPE TRANSCRIPTIONAL REGULATOR GALS"/>
    <property type="match status" value="1"/>
</dbReference>
<dbReference type="EMBL" id="MKIP01000031">
    <property type="protein sequence ID" value="OLP61709.1"/>
    <property type="molecule type" value="Genomic_DNA"/>
</dbReference>
<evidence type="ECO:0000256" key="3">
    <source>
        <dbReference type="ARBA" id="ARBA00023163"/>
    </source>
</evidence>
<dbReference type="GO" id="GO:0003700">
    <property type="term" value="F:DNA-binding transcription factor activity"/>
    <property type="evidence" value="ECO:0007669"/>
    <property type="project" value="TreeGrafter"/>
</dbReference>
<dbReference type="PROSITE" id="PS50932">
    <property type="entry name" value="HTH_LACI_2"/>
    <property type="match status" value="1"/>
</dbReference>
<dbReference type="CDD" id="cd01392">
    <property type="entry name" value="HTH_LacI"/>
    <property type="match status" value="1"/>
</dbReference>
<accession>A0A1Q9B144</accession>
<keyword evidence="1" id="KW-0805">Transcription regulation</keyword>
<protein>
    <recommendedName>
        <fullName evidence="8">LacI family transcriptional regulator</fullName>
    </recommendedName>
</protein>
<dbReference type="Proteomes" id="UP000186364">
    <property type="component" value="Unassembled WGS sequence"/>
</dbReference>
<gene>
    <name evidence="6" type="ORF">BJF93_08910</name>
</gene>
<dbReference type="InterPro" id="IPR010982">
    <property type="entry name" value="Lambda_DNA-bd_dom_sf"/>
</dbReference>
<dbReference type="PANTHER" id="PTHR30146">
    <property type="entry name" value="LACI-RELATED TRANSCRIPTIONAL REPRESSOR"/>
    <property type="match status" value="1"/>
</dbReference>
<dbReference type="RefSeq" id="WP_075626372.1">
    <property type="nucleotide sequence ID" value="NZ_FOAM01000005.1"/>
</dbReference>
<evidence type="ECO:0000313" key="7">
    <source>
        <dbReference type="Proteomes" id="UP000186364"/>
    </source>
</evidence>
<organism evidence="6 7">
    <name type="scientific">Xaviernesmea oryzae</name>
    <dbReference type="NCBI Taxonomy" id="464029"/>
    <lineage>
        <taxon>Bacteria</taxon>
        <taxon>Pseudomonadati</taxon>
        <taxon>Pseudomonadota</taxon>
        <taxon>Alphaproteobacteria</taxon>
        <taxon>Hyphomicrobiales</taxon>
        <taxon>Rhizobiaceae</taxon>
        <taxon>Rhizobium/Agrobacterium group</taxon>
        <taxon>Xaviernesmea</taxon>
    </lineage>
</organism>
<dbReference type="InterPro" id="IPR001761">
    <property type="entry name" value="Peripla_BP/Lac1_sug-bd_dom"/>
</dbReference>
<evidence type="ECO:0000259" key="4">
    <source>
        <dbReference type="PROSITE" id="PS50932"/>
    </source>
</evidence>
<reference evidence="6 7" key="1">
    <citation type="submission" date="2016-09" db="EMBL/GenBank/DDBJ databases">
        <title>Rhizobium sp. nov., a novel species isolated from the rice rhizosphere.</title>
        <authorList>
            <person name="Zhao J."/>
            <person name="Zhang X."/>
        </authorList>
    </citation>
    <scope>NUCLEOTIDE SEQUENCE [LARGE SCALE GENOMIC DNA]</scope>
    <source>
        <strain evidence="6 7">1.7048</strain>
    </source>
</reference>
<evidence type="ECO:0000256" key="1">
    <source>
        <dbReference type="ARBA" id="ARBA00023015"/>
    </source>
</evidence>
<sequence length="337" mass="35536">MDDQEQKRAGGASMTDVARLAGVSQSTVSYVINGTRPISQETRQLVEDAIRVLDYTPNAAARSLRSARSQTLALSVPAQFSPPNAGLGVYLMAIAAAAAARGYQLLVRTDGFDRAEELVRLVTGRKADAVMLLSVVAEDPRVRLLDRAGIPAVAIGEPSEPSQMRFVDYDFAGAVDLAAATLSSWGHHAALFVGPSEAEIAAGALYTRRVAEALAPAAARHGLSFVTVSACSDRVEEERRIGAVLAEMPDLSALVCMALPSFERARRLFLTARPHVDPARAVMAFGTLGTPDTPGADATRIEHPVDAIAANAVHLAEAALSKSGAPSLKLLPFLKFA</sequence>
<dbReference type="Gene3D" id="3.40.50.2300">
    <property type="match status" value="1"/>
</dbReference>
<dbReference type="SUPFAM" id="SSF53822">
    <property type="entry name" value="Periplasmic binding protein-like I"/>
    <property type="match status" value="1"/>
</dbReference>
<dbReference type="GO" id="GO:0000976">
    <property type="term" value="F:transcription cis-regulatory region binding"/>
    <property type="evidence" value="ECO:0007669"/>
    <property type="project" value="TreeGrafter"/>
</dbReference>
<dbReference type="SUPFAM" id="SSF47413">
    <property type="entry name" value="lambda repressor-like DNA-binding domains"/>
    <property type="match status" value="1"/>
</dbReference>
<evidence type="ECO:0000259" key="5">
    <source>
        <dbReference type="PROSITE" id="PS50943"/>
    </source>
</evidence>
<keyword evidence="3" id="KW-0804">Transcription</keyword>
<dbReference type="PROSITE" id="PS50943">
    <property type="entry name" value="HTH_CROC1"/>
    <property type="match status" value="1"/>
</dbReference>
<feature type="domain" description="HTH cro/C1-type" evidence="5">
    <location>
        <begin position="13"/>
        <end position="56"/>
    </location>
</feature>
<evidence type="ECO:0008006" key="8">
    <source>
        <dbReference type="Google" id="ProtNLM"/>
    </source>
</evidence>
<dbReference type="PROSITE" id="PS00356">
    <property type="entry name" value="HTH_LACI_1"/>
    <property type="match status" value="1"/>
</dbReference>
<comment type="caution">
    <text evidence="6">The sequence shown here is derived from an EMBL/GenBank/DDBJ whole genome shotgun (WGS) entry which is preliminary data.</text>
</comment>
<evidence type="ECO:0000313" key="6">
    <source>
        <dbReference type="EMBL" id="OLP61709.1"/>
    </source>
</evidence>
<dbReference type="Gene3D" id="1.10.260.40">
    <property type="entry name" value="lambda repressor-like DNA-binding domains"/>
    <property type="match status" value="1"/>
</dbReference>
<dbReference type="AlphaFoldDB" id="A0A1Q9B144"/>
<dbReference type="Pfam" id="PF00532">
    <property type="entry name" value="Peripla_BP_1"/>
    <property type="match status" value="1"/>
</dbReference>
<keyword evidence="2" id="KW-0238">DNA-binding</keyword>
<dbReference type="InterPro" id="IPR000843">
    <property type="entry name" value="HTH_LacI"/>
</dbReference>
<dbReference type="InterPro" id="IPR001387">
    <property type="entry name" value="Cro/C1-type_HTH"/>
</dbReference>
<keyword evidence="7" id="KW-1185">Reference proteome</keyword>
<dbReference type="Pfam" id="PF00356">
    <property type="entry name" value="LacI"/>
    <property type="match status" value="1"/>
</dbReference>
<feature type="domain" description="HTH lacI-type" evidence="4">
    <location>
        <begin position="12"/>
        <end position="66"/>
    </location>
</feature>